<keyword evidence="1" id="KW-1133">Transmembrane helix</keyword>
<dbReference type="KEGG" id="pais:PFX98_24420"/>
<dbReference type="CDD" id="cd01949">
    <property type="entry name" value="GGDEF"/>
    <property type="match status" value="1"/>
</dbReference>
<reference evidence="4" key="1">
    <citation type="submission" date="2023-01" db="EMBL/GenBank/DDBJ databases">
        <title>Whole genome sequence of Paucibacter sp. S2-9 isolated from pond sediment.</title>
        <authorList>
            <person name="Jung J.Y."/>
        </authorList>
    </citation>
    <scope>NUCLEOTIDE SEQUENCE</scope>
    <source>
        <strain evidence="4">S2-9</strain>
    </source>
</reference>
<dbReference type="InterPro" id="IPR043128">
    <property type="entry name" value="Rev_trsase/Diguanyl_cyclase"/>
</dbReference>
<dbReference type="Pfam" id="PF00563">
    <property type="entry name" value="EAL"/>
    <property type="match status" value="1"/>
</dbReference>
<dbReference type="Proteomes" id="UP001177769">
    <property type="component" value="Chromosome"/>
</dbReference>
<accession>A0AA95SP64</accession>
<dbReference type="SUPFAM" id="SSF141868">
    <property type="entry name" value="EAL domain-like"/>
    <property type="match status" value="1"/>
</dbReference>
<dbReference type="SUPFAM" id="SSF55073">
    <property type="entry name" value="Nucleotide cyclase"/>
    <property type="match status" value="1"/>
</dbReference>
<feature type="domain" description="EAL" evidence="2">
    <location>
        <begin position="728"/>
        <end position="984"/>
    </location>
</feature>
<dbReference type="PROSITE" id="PS50887">
    <property type="entry name" value="GGDEF"/>
    <property type="match status" value="1"/>
</dbReference>
<protein>
    <submittedName>
        <fullName evidence="4">EAL domain-containing protein</fullName>
    </submittedName>
</protein>
<sequence>MTRRTLGGFALIWLLASAGAIWLWSQRAEVSMLERLDQWSLDAQTLWRGPLAPDAAQPIVLVSVDDASLQRLGGALPDRAALAAAVTRLHAAGARAIALDILLLEASKGEHAADDARLAAAMRAAGRVLIPFALPDQPGQGADAAPSPKLLAQAFMHYSEPAAEQRLARHGYQPAQLLAPLPALAEAAAALGHVSAPRSSDGSLRWDFPALSLGGEVYPSLALRLAVQARGLDWRAAGVRFGEAVEAGPLRVPLDELSRLWVNYYGPAGQFERVSFIELMDGRVAPARLAGRIAILGVSALGAGDHFPSPFDAGLPGVERLATVVDNMLSGRALQRPRWAGAAELAAMLCLPGLAVGLLAWWPPRRALPALLLLALALLALAQAQFAQQQRIFSLAFPALALGAACLGAISLRAGVELARKRAALQALQASEQRYALAAQGANDGLWDWDLRSQRVYYSARWLALMGLDEAQAGHAMAAWTLPLDEAGRRAFEAELQAHLQGRSLQFHHVLHFSQGGLERWLLARGVATREGGQAQGRVARMAGSLTDISEARRLQQQISFDALHDRLTGLANRALFREQLQQLLAQQPGTGLLLLGLDEFRAFNEEHGTLAGDAALRETAARLRALIGEQGLLARLGGDEFGLALACGPNERLPAQALACLESGLRLAEGQVLRLSACVGWAHASQGPQQADELLAAAEGALAHAKAAGPGHAHSFDPAEQLVEQSRRWMREQIDLALAAGDQFQLHYQPFVRLADRSLLGFEALIRWRHPSKGLVMPGDFIPVAEESGQIAAIGRWTLLEAAAQLRRWHALGFRGEIAVNLSGVQLARDLELMADARATLAALGEVPVRQLKLEVTESMAMAHPQRSAELLQELAGLGFKLSIDDFGTGYSSLAYLHRFPFDTLKVDRSFVIRLAAGREAQEIVRTIVGLALALGKQTLAEGVEDEAQAALLQQLGVQVGQGWLFAKALPAAEAERWVEAAVAAAVVAALQR</sequence>
<dbReference type="PANTHER" id="PTHR44757:SF2">
    <property type="entry name" value="BIOFILM ARCHITECTURE MAINTENANCE PROTEIN MBAA"/>
    <property type="match status" value="1"/>
</dbReference>
<feature type="transmembrane region" description="Helical" evidence="1">
    <location>
        <begin position="368"/>
        <end position="386"/>
    </location>
</feature>
<evidence type="ECO:0000256" key="1">
    <source>
        <dbReference type="SAM" id="Phobius"/>
    </source>
</evidence>
<evidence type="ECO:0000313" key="4">
    <source>
        <dbReference type="EMBL" id="WIT11975.1"/>
    </source>
</evidence>
<dbReference type="SMART" id="SM00267">
    <property type="entry name" value="GGDEF"/>
    <property type="match status" value="1"/>
</dbReference>
<dbReference type="InterPro" id="IPR029787">
    <property type="entry name" value="Nucleotide_cyclase"/>
</dbReference>
<dbReference type="InterPro" id="IPR035965">
    <property type="entry name" value="PAS-like_dom_sf"/>
</dbReference>
<feature type="transmembrane region" description="Helical" evidence="1">
    <location>
        <begin position="339"/>
        <end position="361"/>
    </location>
</feature>
<gene>
    <name evidence="4" type="ORF">PFX98_24420</name>
</gene>
<evidence type="ECO:0000259" key="3">
    <source>
        <dbReference type="PROSITE" id="PS50887"/>
    </source>
</evidence>
<dbReference type="EMBL" id="CP116346">
    <property type="protein sequence ID" value="WIT11975.1"/>
    <property type="molecule type" value="Genomic_DNA"/>
</dbReference>
<dbReference type="Pfam" id="PF00990">
    <property type="entry name" value="GGDEF"/>
    <property type="match status" value="1"/>
</dbReference>
<feature type="domain" description="GGDEF" evidence="3">
    <location>
        <begin position="589"/>
        <end position="719"/>
    </location>
</feature>
<dbReference type="Gene3D" id="3.20.20.450">
    <property type="entry name" value="EAL domain"/>
    <property type="match status" value="1"/>
</dbReference>
<organism evidence="4 5">
    <name type="scientific">Paucibacter sediminis</name>
    <dbReference type="NCBI Taxonomy" id="3019553"/>
    <lineage>
        <taxon>Bacteria</taxon>
        <taxon>Pseudomonadati</taxon>
        <taxon>Pseudomonadota</taxon>
        <taxon>Betaproteobacteria</taxon>
        <taxon>Burkholderiales</taxon>
        <taxon>Sphaerotilaceae</taxon>
        <taxon>Roseateles</taxon>
    </lineage>
</organism>
<evidence type="ECO:0000313" key="5">
    <source>
        <dbReference type="Proteomes" id="UP001177769"/>
    </source>
</evidence>
<dbReference type="NCBIfam" id="TIGR00254">
    <property type="entry name" value="GGDEF"/>
    <property type="match status" value="1"/>
</dbReference>
<keyword evidence="5" id="KW-1185">Reference proteome</keyword>
<dbReference type="InterPro" id="IPR001633">
    <property type="entry name" value="EAL_dom"/>
</dbReference>
<name>A0AA95SP64_9BURK</name>
<dbReference type="RefSeq" id="WP_285233064.1">
    <property type="nucleotide sequence ID" value="NZ_CP116346.1"/>
</dbReference>
<dbReference type="AlphaFoldDB" id="A0AA95SP64"/>
<dbReference type="InterPro" id="IPR007890">
    <property type="entry name" value="CHASE2"/>
</dbReference>
<evidence type="ECO:0000259" key="2">
    <source>
        <dbReference type="PROSITE" id="PS50883"/>
    </source>
</evidence>
<proteinExistence type="predicted"/>
<dbReference type="InterPro" id="IPR000160">
    <property type="entry name" value="GGDEF_dom"/>
</dbReference>
<dbReference type="SUPFAM" id="SSF55785">
    <property type="entry name" value="PYP-like sensor domain (PAS domain)"/>
    <property type="match status" value="1"/>
</dbReference>
<dbReference type="CDD" id="cd01948">
    <property type="entry name" value="EAL"/>
    <property type="match status" value="1"/>
</dbReference>
<dbReference type="SMART" id="SM00052">
    <property type="entry name" value="EAL"/>
    <property type="match status" value="1"/>
</dbReference>
<dbReference type="InterPro" id="IPR035919">
    <property type="entry name" value="EAL_sf"/>
</dbReference>
<keyword evidence="1" id="KW-0812">Transmembrane</keyword>
<dbReference type="Gene3D" id="3.30.450.20">
    <property type="entry name" value="PAS domain"/>
    <property type="match status" value="1"/>
</dbReference>
<dbReference type="Pfam" id="PF05226">
    <property type="entry name" value="CHASE2"/>
    <property type="match status" value="1"/>
</dbReference>
<dbReference type="Gene3D" id="3.30.70.270">
    <property type="match status" value="1"/>
</dbReference>
<dbReference type="SMART" id="SM01080">
    <property type="entry name" value="CHASE2"/>
    <property type="match status" value="1"/>
</dbReference>
<keyword evidence="1" id="KW-0472">Membrane</keyword>
<dbReference type="InterPro" id="IPR052155">
    <property type="entry name" value="Biofilm_reg_signaling"/>
</dbReference>
<dbReference type="PANTHER" id="PTHR44757">
    <property type="entry name" value="DIGUANYLATE CYCLASE DGCP"/>
    <property type="match status" value="1"/>
</dbReference>
<dbReference type="PROSITE" id="PS50883">
    <property type="entry name" value="EAL"/>
    <property type="match status" value="1"/>
</dbReference>